<evidence type="ECO:0000313" key="9">
    <source>
        <dbReference type="EMBL" id="SMF10525.1"/>
    </source>
</evidence>
<feature type="transmembrane region" description="Helical" evidence="8">
    <location>
        <begin position="312"/>
        <end position="341"/>
    </location>
</feature>
<name>A0A1Y6BHJ0_9NEIS</name>
<feature type="transmembrane region" description="Helical" evidence="8">
    <location>
        <begin position="163"/>
        <end position="191"/>
    </location>
</feature>
<feature type="transmembrane region" description="Helical" evidence="8">
    <location>
        <begin position="389"/>
        <end position="408"/>
    </location>
</feature>
<dbReference type="EMBL" id="FXAG01000005">
    <property type="protein sequence ID" value="SMF10525.1"/>
    <property type="molecule type" value="Genomic_DNA"/>
</dbReference>
<dbReference type="Proteomes" id="UP000192920">
    <property type="component" value="Unassembled WGS sequence"/>
</dbReference>
<dbReference type="NCBIfam" id="TIGR00155">
    <property type="entry name" value="pqiA_fam"/>
    <property type="match status" value="1"/>
</dbReference>
<gene>
    <name evidence="9" type="ORF">SAMN02745746_01308</name>
</gene>
<dbReference type="GO" id="GO:0005886">
    <property type="term" value="C:plasma membrane"/>
    <property type="evidence" value="ECO:0007669"/>
    <property type="project" value="UniProtKB-SubCell"/>
</dbReference>
<dbReference type="RefSeq" id="WP_085275623.1">
    <property type="nucleotide sequence ID" value="NZ_FXAG01000005.1"/>
</dbReference>
<sequence length="430" mass="47171">MPSTLATPFAPDEPMTLPAHVMACPQCGLHVTLPALRVGEEAFCPRCDEHLVSIPRSPVDAPLAFAWTSLILLLLACSFPLLAIDVQGNQTQISLLQNAEAIYRRDFALLANVLLLCVLLLPGLFLLTVIYLFSGIKTGRRLPGLRPLATLVGRIQPWMMVDVFLLGAIVSMIKMASLAQVGFGLSFWALLGFSLALTRTGCLIEPHWLHYRINLLHGTDPTQGQAEPSHGCHSCGFLSPASEDCCRFCHSSLHVRHPRSLQKTAALLLAAVVLYVPANLYPIMLTESLGRITPSTIVQGIFVMWQNHSYPIAMIIFVASVFIPIAKMIALALLCLAAAIPHQVHPLHLTRLYRVIDFIGRWSMVDVFVVIILVTLVHMGSLMSVHPGVAALSFCGMVLATMLSAMNFDVRLLWDIKQPGSTGQEHDEFH</sequence>
<keyword evidence="7 8" id="KW-0472">Membrane</keyword>
<keyword evidence="4" id="KW-0997">Cell inner membrane</keyword>
<dbReference type="PANTHER" id="PTHR30462">
    <property type="entry name" value="INTERMEMBRANE TRANSPORT PROTEIN PQIB-RELATED"/>
    <property type="match status" value="1"/>
</dbReference>
<proteinExistence type="inferred from homology"/>
<comment type="similarity">
    <text evidence="2">Belongs to the PqiA family.</text>
</comment>
<feature type="transmembrane region" description="Helical" evidence="8">
    <location>
        <begin position="107"/>
        <end position="133"/>
    </location>
</feature>
<keyword evidence="3" id="KW-1003">Cell membrane</keyword>
<dbReference type="InterPro" id="IPR051800">
    <property type="entry name" value="PqiA-PqiB_transport"/>
</dbReference>
<keyword evidence="5 8" id="KW-0812">Transmembrane</keyword>
<evidence type="ECO:0000313" key="10">
    <source>
        <dbReference type="Proteomes" id="UP000192920"/>
    </source>
</evidence>
<evidence type="ECO:0000256" key="7">
    <source>
        <dbReference type="ARBA" id="ARBA00023136"/>
    </source>
</evidence>
<evidence type="ECO:0000256" key="1">
    <source>
        <dbReference type="ARBA" id="ARBA00004429"/>
    </source>
</evidence>
<keyword evidence="6 8" id="KW-1133">Transmembrane helix</keyword>
<evidence type="ECO:0000256" key="3">
    <source>
        <dbReference type="ARBA" id="ARBA00022475"/>
    </source>
</evidence>
<accession>A0A1Y6BHJ0</accession>
<dbReference type="STRING" id="1123014.SAMN02745746_01308"/>
<protein>
    <submittedName>
        <fullName evidence="9">Paraquat-inducible protein A</fullName>
    </submittedName>
</protein>
<evidence type="ECO:0000256" key="2">
    <source>
        <dbReference type="ARBA" id="ARBA00007555"/>
    </source>
</evidence>
<dbReference type="Pfam" id="PF04403">
    <property type="entry name" value="PqiA"/>
    <property type="match status" value="2"/>
</dbReference>
<dbReference type="PANTHER" id="PTHR30462:SF3">
    <property type="entry name" value="INTERMEMBRANE TRANSPORT PROTEIN PQIA"/>
    <property type="match status" value="1"/>
</dbReference>
<evidence type="ECO:0000256" key="5">
    <source>
        <dbReference type="ARBA" id="ARBA00022692"/>
    </source>
</evidence>
<reference evidence="10" key="1">
    <citation type="submission" date="2017-04" db="EMBL/GenBank/DDBJ databases">
        <authorList>
            <person name="Varghese N."/>
            <person name="Submissions S."/>
        </authorList>
    </citation>
    <scope>NUCLEOTIDE SEQUENCE [LARGE SCALE GENOMIC DNA]</scope>
    <source>
        <strain evidence="10">DSM 22618</strain>
    </source>
</reference>
<feature type="transmembrane region" description="Helical" evidence="8">
    <location>
        <begin position="64"/>
        <end position="86"/>
    </location>
</feature>
<keyword evidence="10" id="KW-1185">Reference proteome</keyword>
<comment type="subcellular location">
    <subcellularLocation>
        <location evidence="1">Cell inner membrane</location>
        <topology evidence="1">Multi-pass membrane protein</topology>
    </subcellularLocation>
</comment>
<evidence type="ECO:0000256" key="4">
    <source>
        <dbReference type="ARBA" id="ARBA00022519"/>
    </source>
</evidence>
<dbReference type="InterPro" id="IPR007498">
    <property type="entry name" value="PqiA-like"/>
</dbReference>
<feature type="transmembrane region" description="Helical" evidence="8">
    <location>
        <begin position="265"/>
        <end position="284"/>
    </location>
</feature>
<dbReference type="AlphaFoldDB" id="A0A1Y6BHJ0"/>
<organism evidence="9 10">
    <name type="scientific">Pseudogulbenkiania subflava DSM 22618</name>
    <dbReference type="NCBI Taxonomy" id="1123014"/>
    <lineage>
        <taxon>Bacteria</taxon>
        <taxon>Pseudomonadati</taxon>
        <taxon>Pseudomonadota</taxon>
        <taxon>Betaproteobacteria</taxon>
        <taxon>Neisseriales</taxon>
        <taxon>Chromobacteriaceae</taxon>
        <taxon>Pseudogulbenkiania</taxon>
    </lineage>
</organism>
<evidence type="ECO:0000256" key="8">
    <source>
        <dbReference type="SAM" id="Phobius"/>
    </source>
</evidence>
<dbReference type="InterPro" id="IPR005219">
    <property type="entry name" value="PqiA-like_proteobact"/>
</dbReference>
<evidence type="ECO:0000256" key="6">
    <source>
        <dbReference type="ARBA" id="ARBA00022989"/>
    </source>
</evidence>
<feature type="transmembrane region" description="Helical" evidence="8">
    <location>
        <begin position="362"/>
        <end position="383"/>
    </location>
</feature>